<feature type="transmembrane region" description="Helical" evidence="6">
    <location>
        <begin position="409"/>
        <end position="427"/>
    </location>
</feature>
<sequence length="428" mass="45120">MLAYIGLFVVVLSVAILMSGRVSPVVTFTAIPLVGAFLAGNDIPHVQKFVLSGLSTVAPMVVIFIFAIVYFGIMYAQGIFEPLIRLLLKFAGNRPHRILMATVVTAALVHLDGAGPTTYLVTISAFLPIYRRFQISPLHLAMLTGLMAGIMNIEPWTPAVLRAATVLHVDPAALWRPLWPAHLAGICSSLALAWWVGRNLPQTGLPEQSFEPAADGNALGSESISDNWKRAANTLLTLATIATMVFSGIPLGIVMMIAVAIALPLNYNGSTAQMAAIKKHGAEAVSLSAIILAAGVFLGILNDSGMLDALAKLLISLIPANLGSSVHLIVGILALPLGMMFGGDTYYFGILPVLVSVGKAHGVAPEAVARAMLIGENVGYSISPVIGSAYMLVGLAGVDFAAHIRHSVFYMWSIALIMLAIAFFSGAL</sequence>
<dbReference type="RefSeq" id="WP_302076733.1">
    <property type="nucleotide sequence ID" value="NZ_JAUKWQ010000003.1"/>
</dbReference>
<feature type="transmembrane region" description="Helical" evidence="6">
    <location>
        <begin position="346"/>
        <end position="364"/>
    </location>
</feature>
<dbReference type="PANTHER" id="PTHR30354">
    <property type="entry name" value="GNT FAMILY GLUCONATE TRANSPORTER"/>
    <property type="match status" value="1"/>
</dbReference>
<dbReference type="InterPro" id="IPR004680">
    <property type="entry name" value="Cit_transptr-like_dom"/>
</dbReference>
<evidence type="ECO:0000256" key="1">
    <source>
        <dbReference type="ARBA" id="ARBA00004141"/>
    </source>
</evidence>
<feature type="transmembrane region" description="Helical" evidence="6">
    <location>
        <begin position="53"/>
        <end position="76"/>
    </location>
</feature>
<evidence type="ECO:0000313" key="8">
    <source>
        <dbReference type="EMBL" id="MDO1582560.1"/>
    </source>
</evidence>
<accession>A0ABT8SW77</accession>
<evidence type="ECO:0000259" key="7">
    <source>
        <dbReference type="Pfam" id="PF03600"/>
    </source>
</evidence>
<keyword evidence="2" id="KW-0813">Transport</keyword>
<comment type="subcellular location">
    <subcellularLocation>
        <location evidence="1">Membrane</location>
        <topology evidence="1">Multi-pass membrane protein</topology>
    </subcellularLocation>
</comment>
<evidence type="ECO:0000256" key="4">
    <source>
        <dbReference type="ARBA" id="ARBA00022989"/>
    </source>
</evidence>
<dbReference type="InterPro" id="IPR003474">
    <property type="entry name" value="Glcn_transporter"/>
</dbReference>
<evidence type="ECO:0000256" key="6">
    <source>
        <dbReference type="SAM" id="Phobius"/>
    </source>
</evidence>
<dbReference type="NCBIfam" id="TIGR00784">
    <property type="entry name" value="citMHS"/>
    <property type="match status" value="1"/>
</dbReference>
<evidence type="ECO:0000256" key="2">
    <source>
        <dbReference type="ARBA" id="ARBA00022448"/>
    </source>
</evidence>
<dbReference type="Proteomes" id="UP001169006">
    <property type="component" value="Unassembled WGS sequence"/>
</dbReference>
<feature type="transmembrane region" description="Helical" evidence="6">
    <location>
        <begin position="284"/>
        <end position="301"/>
    </location>
</feature>
<keyword evidence="9" id="KW-1185">Reference proteome</keyword>
<gene>
    <name evidence="8" type="ORF">Q2T52_10670</name>
</gene>
<comment type="caution">
    <text evidence="8">The sequence shown here is derived from an EMBL/GenBank/DDBJ whole genome shotgun (WGS) entry which is preliminary data.</text>
</comment>
<dbReference type="InterPro" id="IPR014738">
    <property type="entry name" value="Citrate_transporter"/>
</dbReference>
<protein>
    <submittedName>
        <fullName evidence="8">Citrate:proton symporter</fullName>
    </submittedName>
</protein>
<dbReference type="EMBL" id="JAUKWQ010000003">
    <property type="protein sequence ID" value="MDO1582560.1"/>
    <property type="molecule type" value="Genomic_DNA"/>
</dbReference>
<evidence type="ECO:0000256" key="3">
    <source>
        <dbReference type="ARBA" id="ARBA00022692"/>
    </source>
</evidence>
<reference evidence="8" key="2">
    <citation type="submission" date="2023-07" db="EMBL/GenBank/DDBJ databases">
        <authorList>
            <person name="Sun H."/>
        </authorList>
    </citation>
    <scope>NUCLEOTIDE SEQUENCE</scope>
    <source>
        <strain evidence="8">05753</strain>
    </source>
</reference>
<organism evidence="8 9">
    <name type="scientific">Rhizobium oryzicola</name>
    <dbReference type="NCBI Taxonomy" id="1232668"/>
    <lineage>
        <taxon>Bacteria</taxon>
        <taxon>Pseudomonadati</taxon>
        <taxon>Pseudomonadota</taxon>
        <taxon>Alphaproteobacteria</taxon>
        <taxon>Hyphomicrobiales</taxon>
        <taxon>Rhizobiaceae</taxon>
        <taxon>Rhizobium/Agrobacterium group</taxon>
        <taxon>Rhizobium</taxon>
    </lineage>
</organism>
<keyword evidence="4 6" id="KW-1133">Transmembrane helix</keyword>
<feature type="transmembrane region" description="Helical" evidence="6">
    <location>
        <begin position="235"/>
        <end position="263"/>
    </location>
</feature>
<feature type="domain" description="Citrate transporter-like" evidence="7">
    <location>
        <begin position="7"/>
        <end position="375"/>
    </location>
</feature>
<dbReference type="Pfam" id="PF03600">
    <property type="entry name" value="CitMHS"/>
    <property type="match status" value="1"/>
</dbReference>
<evidence type="ECO:0000256" key="5">
    <source>
        <dbReference type="ARBA" id="ARBA00023136"/>
    </source>
</evidence>
<reference evidence="8" key="1">
    <citation type="journal article" date="2015" name="Int. J. Syst. Evol. Microbiol.">
        <title>Rhizobium oryzicola sp. nov., potential plant-growth-promoting endophytic bacteria isolated from rice roots.</title>
        <authorList>
            <person name="Zhang X.X."/>
            <person name="Gao J.S."/>
            <person name="Cao Y.H."/>
            <person name="Sheirdil R.A."/>
            <person name="Wang X.C."/>
            <person name="Zhang L."/>
        </authorList>
    </citation>
    <scope>NUCLEOTIDE SEQUENCE</scope>
    <source>
        <strain evidence="8">05753</strain>
    </source>
</reference>
<evidence type="ECO:0000313" key="9">
    <source>
        <dbReference type="Proteomes" id="UP001169006"/>
    </source>
</evidence>
<feature type="transmembrane region" description="Helical" evidence="6">
    <location>
        <begin position="135"/>
        <end position="153"/>
    </location>
</feature>
<feature type="transmembrane region" description="Helical" evidence="6">
    <location>
        <begin position="174"/>
        <end position="196"/>
    </location>
</feature>
<dbReference type="PANTHER" id="PTHR30354:SF26">
    <property type="entry name" value="TRANSPORTER, PUTATIVE-RELATED"/>
    <property type="match status" value="1"/>
</dbReference>
<feature type="transmembrane region" description="Helical" evidence="6">
    <location>
        <begin position="384"/>
        <end position="402"/>
    </location>
</feature>
<name>A0ABT8SW77_9HYPH</name>
<feature type="transmembrane region" description="Helical" evidence="6">
    <location>
        <begin position="313"/>
        <end position="334"/>
    </location>
</feature>
<proteinExistence type="predicted"/>
<keyword evidence="3 6" id="KW-0812">Transmembrane</keyword>
<keyword evidence="5 6" id="KW-0472">Membrane</keyword>